<organism evidence="1 2">
    <name type="scientific">Streptomyces caniferus</name>
    <dbReference type="NCBI Taxonomy" id="285557"/>
    <lineage>
        <taxon>Bacteria</taxon>
        <taxon>Bacillati</taxon>
        <taxon>Actinomycetota</taxon>
        <taxon>Actinomycetes</taxon>
        <taxon>Kitasatosporales</taxon>
        <taxon>Streptomycetaceae</taxon>
        <taxon>Streptomyces</taxon>
    </lineage>
</organism>
<dbReference type="Proteomes" id="UP000435837">
    <property type="component" value="Unassembled WGS sequence"/>
</dbReference>
<proteinExistence type="predicted"/>
<gene>
    <name evidence="1" type="ORF">Scani_38190</name>
</gene>
<sequence length="135" mass="14965">MGHTAGPQRLGSCLRGTVPVPFPRGEVGRSTCGFDRYINQQFYASTQWPQIRDQIIVRDNGCDLGVDGYEIHDRIYIHMKSMTVDDISTGDARIPDPEHLISTTIEPTTPFTTATREFFAGRSSIVELATQSCGN</sequence>
<reference evidence="1 2" key="1">
    <citation type="submission" date="2019-12" db="EMBL/GenBank/DDBJ databases">
        <title>Whole genome shotgun sequence of Streptomyces caniferus NBRC 15389.</title>
        <authorList>
            <person name="Ichikawa N."/>
            <person name="Kimura A."/>
            <person name="Kitahashi Y."/>
            <person name="Komaki H."/>
            <person name="Tamura T."/>
        </authorList>
    </citation>
    <scope>NUCLEOTIDE SEQUENCE [LARGE SCALE GENOMIC DNA]</scope>
    <source>
        <strain evidence="1 2">NBRC 15389</strain>
    </source>
</reference>
<dbReference type="AlphaFoldDB" id="A0A640SAR6"/>
<protein>
    <submittedName>
        <fullName evidence="1">Uncharacterized protein</fullName>
    </submittedName>
</protein>
<dbReference type="EMBL" id="BLIN01000005">
    <property type="protein sequence ID" value="GFE07551.1"/>
    <property type="molecule type" value="Genomic_DNA"/>
</dbReference>
<name>A0A640SAR6_9ACTN</name>
<accession>A0A640SAR6</accession>
<comment type="caution">
    <text evidence="1">The sequence shown here is derived from an EMBL/GenBank/DDBJ whole genome shotgun (WGS) entry which is preliminary data.</text>
</comment>
<evidence type="ECO:0000313" key="1">
    <source>
        <dbReference type="EMBL" id="GFE07551.1"/>
    </source>
</evidence>
<evidence type="ECO:0000313" key="2">
    <source>
        <dbReference type="Proteomes" id="UP000435837"/>
    </source>
</evidence>